<proteinExistence type="predicted"/>
<evidence type="ECO:0000313" key="1">
    <source>
        <dbReference type="EMBL" id="MDQ0675051.1"/>
    </source>
</evidence>
<accession>A0ABU0PP82</accession>
<dbReference type="Proteomes" id="UP001236806">
    <property type="component" value="Unassembled WGS sequence"/>
</dbReference>
<organism evidence="1 2">
    <name type="scientific">Pseudarthrobacter siccitolerans</name>
    <dbReference type="NCBI Taxonomy" id="861266"/>
    <lineage>
        <taxon>Bacteria</taxon>
        <taxon>Bacillati</taxon>
        <taxon>Actinomycetota</taxon>
        <taxon>Actinomycetes</taxon>
        <taxon>Micrococcales</taxon>
        <taxon>Micrococcaceae</taxon>
        <taxon>Pseudarthrobacter</taxon>
    </lineage>
</organism>
<dbReference type="SUPFAM" id="SSF56529">
    <property type="entry name" value="FAH"/>
    <property type="match status" value="1"/>
</dbReference>
<dbReference type="Gene3D" id="3.90.850.10">
    <property type="entry name" value="Fumarylacetoacetase-like, C-terminal domain"/>
    <property type="match status" value="1"/>
</dbReference>
<dbReference type="InterPro" id="IPR036663">
    <property type="entry name" value="Fumarylacetoacetase_C_sf"/>
</dbReference>
<comment type="caution">
    <text evidence="1">The sequence shown here is derived from an EMBL/GenBank/DDBJ whole genome shotgun (WGS) entry which is preliminary data.</text>
</comment>
<sequence length="140" mass="15593">MLFADSAGKVRGATLGNDANLRDVEGRRALLLCMAKDNNASCAIGPLIRLFHEDFTLESLRTEEITLTVEGTDGYRLEGRNSLARISSPQLGALINRTQKTEDMEPWTFGTTAFFNYLTELETWDSPSRAVNRRDSHVSP</sequence>
<dbReference type="EMBL" id="JAUSXB010000001">
    <property type="protein sequence ID" value="MDQ0675051.1"/>
    <property type="molecule type" value="Genomic_DNA"/>
</dbReference>
<gene>
    <name evidence="1" type="ORF">QFZ36_002612</name>
</gene>
<protein>
    <submittedName>
        <fullName evidence="1">Fumarylacetoacetate (FAA) hydrolase family protein</fullName>
    </submittedName>
</protein>
<dbReference type="GO" id="GO:0016787">
    <property type="term" value="F:hydrolase activity"/>
    <property type="evidence" value="ECO:0007669"/>
    <property type="project" value="UniProtKB-KW"/>
</dbReference>
<keyword evidence="2" id="KW-1185">Reference proteome</keyword>
<name>A0ABU0PP82_9MICC</name>
<evidence type="ECO:0000313" key="2">
    <source>
        <dbReference type="Proteomes" id="UP001236806"/>
    </source>
</evidence>
<keyword evidence="1" id="KW-0378">Hydrolase</keyword>
<reference evidence="1 2" key="1">
    <citation type="submission" date="2023-07" db="EMBL/GenBank/DDBJ databases">
        <title>Comparative genomics of wheat-associated soil bacteria to identify genetic determinants of phenazine resistance.</title>
        <authorList>
            <person name="Mouncey N."/>
        </authorList>
    </citation>
    <scope>NUCLEOTIDE SEQUENCE [LARGE SCALE GENOMIC DNA]</scope>
    <source>
        <strain evidence="1 2">W1I3</strain>
    </source>
</reference>